<proteinExistence type="predicted"/>
<feature type="compositionally biased region" description="Acidic residues" evidence="1">
    <location>
        <begin position="689"/>
        <end position="699"/>
    </location>
</feature>
<dbReference type="InterPro" id="IPR036397">
    <property type="entry name" value="RNaseH_sf"/>
</dbReference>
<dbReference type="Proteomes" id="UP000515498">
    <property type="component" value="Chromosome"/>
</dbReference>
<sequence length="718" mass="81750">MNDPFIPIRVGTRFSCEGSLWEVIEIGSQYGGHVIAANGEHVRTMTMSELLHDTRHRFIPLDPQLASDDIDETCALILAQLSAKELDEVRVRAGHVREVLTGYQSGSAELARPNEPEPQYDPTLPLEVRYAAKAAELRVNVRSVKRWVADFRRYGEAGLKVSRKYKEPQVDPRWATEARAVMASYVNASRPSRSAVIHQINRNCRERFGDGEVPIPSRATAYRTLSLLDRQQSLFRFSMQRIRDIDQRPARPYSNLACARPGEYVYLDTTPLDVFAMDPVTLRWLPVHLTVAMDRYTRCIIALVLTAGDAKAVDIASVLYECMRPRPAPDHWPAYASWPEHGVPRCILIDPAAIEEPHSARRKKTERRASGPAITPETIIIDHGQSYMAEHVSSACARVGISTQPARIREPRDKAPVERFFRTIREDLVQHLDGYKGPDVYSRGLDVENRAFYYVDELEQIIREWVATVYHHRPHEGLVDPRMPDAAFTPTQMYHHGLARGGFIEAPRDPYLALEFLKVVPRTIQHYGIDVKKRVYRGEIATKLYGKPSPYTGKFKDKWPVYLDPYDIRYVYMRDPEDHSWHTLTWQYAQMVDQPLAAEALEFARKLAARRHRFIDDKLALEELLTRWEIGSKSTVAERRLAVNMARQDRTLLSGQTPKTAAETAAALASTAHTVRQQQQAAPEPEPQTGDDDLPEELNNDYTGGENDDFYNGAFEDA</sequence>
<protein>
    <submittedName>
        <fullName evidence="3">DDE-type integrase/transposase/recombinase</fullName>
    </submittedName>
</protein>
<dbReference type="GO" id="GO:0003676">
    <property type="term" value="F:nucleic acid binding"/>
    <property type="evidence" value="ECO:0007669"/>
    <property type="project" value="InterPro"/>
</dbReference>
<dbReference type="PROSITE" id="PS50994">
    <property type="entry name" value="INTEGRASE"/>
    <property type="match status" value="1"/>
</dbReference>
<dbReference type="RefSeq" id="WP_187098467.1">
    <property type="nucleotide sequence ID" value="NZ_CP059894.1"/>
</dbReference>
<name>A0A7G8PKK3_9MYCO</name>
<gene>
    <name evidence="3" type="ORF">HZU40_11825</name>
</gene>
<organism evidence="3 4">
    <name type="scientific">Mycolicibacterium fluoranthenivorans</name>
    <dbReference type="NCBI Taxonomy" id="258505"/>
    <lineage>
        <taxon>Bacteria</taxon>
        <taxon>Bacillati</taxon>
        <taxon>Actinomycetota</taxon>
        <taxon>Actinomycetes</taxon>
        <taxon>Mycobacteriales</taxon>
        <taxon>Mycobacteriaceae</taxon>
        <taxon>Mycolicibacterium</taxon>
    </lineage>
</organism>
<dbReference type="EMBL" id="CP059894">
    <property type="protein sequence ID" value="QNJ94869.1"/>
    <property type="molecule type" value="Genomic_DNA"/>
</dbReference>
<feature type="compositionally biased region" description="Low complexity" evidence="1">
    <location>
        <begin position="657"/>
        <end position="683"/>
    </location>
</feature>
<accession>A0A7G8PKK3</accession>
<evidence type="ECO:0000256" key="1">
    <source>
        <dbReference type="SAM" id="MobiDB-lite"/>
    </source>
</evidence>
<evidence type="ECO:0000313" key="3">
    <source>
        <dbReference type="EMBL" id="QNJ94869.1"/>
    </source>
</evidence>
<dbReference type="KEGG" id="mflu:HZU40_11825"/>
<dbReference type="GO" id="GO:0015074">
    <property type="term" value="P:DNA integration"/>
    <property type="evidence" value="ECO:0007669"/>
    <property type="project" value="InterPro"/>
</dbReference>
<evidence type="ECO:0000313" key="4">
    <source>
        <dbReference type="Proteomes" id="UP000515498"/>
    </source>
</evidence>
<reference evidence="3 4" key="1">
    <citation type="submission" date="2020-07" db="EMBL/GenBank/DDBJ databases">
        <title>Draft genome sequence of four isobutane-metabolizing strains capable of cometabolically degrading diverse ether contaminants.</title>
        <authorList>
            <person name="Chen W."/>
            <person name="Faulkner N."/>
            <person name="Smith C."/>
            <person name="Hyman M."/>
        </authorList>
    </citation>
    <scope>NUCLEOTIDE SEQUENCE [LARGE SCALE GENOMIC DNA]</scope>
    <source>
        <strain evidence="3 4">2A</strain>
    </source>
</reference>
<feature type="domain" description="Integrase catalytic" evidence="2">
    <location>
        <begin position="257"/>
        <end position="498"/>
    </location>
</feature>
<dbReference type="AlphaFoldDB" id="A0A7G8PKK3"/>
<dbReference type="Gene3D" id="3.30.420.10">
    <property type="entry name" value="Ribonuclease H-like superfamily/Ribonuclease H"/>
    <property type="match status" value="1"/>
</dbReference>
<dbReference type="InterPro" id="IPR001584">
    <property type="entry name" value="Integrase_cat-core"/>
</dbReference>
<evidence type="ECO:0000259" key="2">
    <source>
        <dbReference type="PROSITE" id="PS50994"/>
    </source>
</evidence>
<dbReference type="SUPFAM" id="SSF53098">
    <property type="entry name" value="Ribonuclease H-like"/>
    <property type="match status" value="2"/>
</dbReference>
<feature type="region of interest" description="Disordered" evidence="1">
    <location>
        <begin position="652"/>
        <end position="718"/>
    </location>
</feature>
<dbReference type="InterPro" id="IPR012337">
    <property type="entry name" value="RNaseH-like_sf"/>
</dbReference>